<feature type="compositionally biased region" description="Basic and acidic residues" evidence="1">
    <location>
        <begin position="502"/>
        <end position="516"/>
    </location>
</feature>
<name>A0AA36DGZ9_9BILA</name>
<feature type="compositionally biased region" description="Basic and acidic residues" evidence="1">
    <location>
        <begin position="216"/>
        <end position="235"/>
    </location>
</feature>
<feature type="compositionally biased region" description="Low complexity" evidence="1">
    <location>
        <begin position="237"/>
        <end position="246"/>
    </location>
</feature>
<dbReference type="EMBL" id="CATQJA010002710">
    <property type="protein sequence ID" value="CAJ0587468.1"/>
    <property type="molecule type" value="Genomic_DNA"/>
</dbReference>
<keyword evidence="3" id="KW-1185">Reference proteome</keyword>
<reference evidence="2" key="1">
    <citation type="submission" date="2023-06" db="EMBL/GenBank/DDBJ databases">
        <authorList>
            <person name="Delattre M."/>
        </authorList>
    </citation>
    <scope>NUCLEOTIDE SEQUENCE</scope>
    <source>
        <strain evidence="2">AF72</strain>
    </source>
</reference>
<sequence>MHTELYGFVVNRCGGIFFVAFEDGCEGLIGDSKTPARELLKVGDFLRCEAGAPEYAHESTSATTQRRQIYQYQKQPHAASFGLLEVAEKGMAVLKCRCHLDSIGGTSRNRYPVFTNRHMHEIHDIDSRTPPAKSLSTPEKFWDTEFLVAVVRTRIPGRNGESGWIVRELLGSRSTRQDAVTDDGRRIGPTWDGIIEGDSGRVAPETEIRPLIPELESYRSPEKLKTRQYDGRDDEASTSSINSRISGRIRKSRQATAELSRVPLGSIRPSPKLPEVNVRTRGQPEARDEPGTSETPRSPAKTSSKQRIRGVCVKTWGHYRILWLYDGRMAVYDSREWPHQGELGVQLGRFYEVFVAELDAPVLDKKLSYGWKITDFQAIPDIHQPIVDDKKANFRCRNLVFTSYRQEANKRVPILHDEFFGEIPDRNEILADPAPGDKFHVVIRAVPKSESGLEWIIHSDFIEEERPSVAVVPPFDQMRRNSFFRESTTLPYDQRSVSSSRTNDELSRINDSRSTPKNEAQSIAGFTENFELPFDESTHREPEVADKYLALADLMLK</sequence>
<evidence type="ECO:0000313" key="2">
    <source>
        <dbReference type="EMBL" id="CAJ0587468.1"/>
    </source>
</evidence>
<feature type="non-terminal residue" evidence="2">
    <location>
        <position position="557"/>
    </location>
</feature>
<dbReference type="Proteomes" id="UP001177023">
    <property type="component" value="Unassembled WGS sequence"/>
</dbReference>
<dbReference type="AlphaFoldDB" id="A0AA36DGZ9"/>
<evidence type="ECO:0000256" key="1">
    <source>
        <dbReference type="SAM" id="MobiDB-lite"/>
    </source>
</evidence>
<evidence type="ECO:0000313" key="3">
    <source>
        <dbReference type="Proteomes" id="UP001177023"/>
    </source>
</evidence>
<gene>
    <name evidence="2" type="ORF">MSPICULIGERA_LOCUS25434</name>
</gene>
<feature type="compositionally biased region" description="Polar residues" evidence="1">
    <location>
        <begin position="292"/>
        <end position="305"/>
    </location>
</feature>
<proteinExistence type="predicted"/>
<accession>A0AA36DGZ9</accession>
<comment type="caution">
    <text evidence="2">The sequence shown here is derived from an EMBL/GenBank/DDBJ whole genome shotgun (WGS) entry which is preliminary data.</text>
</comment>
<feature type="region of interest" description="Disordered" evidence="1">
    <location>
        <begin position="494"/>
        <end position="520"/>
    </location>
</feature>
<organism evidence="2 3">
    <name type="scientific">Mesorhabditis spiculigera</name>
    <dbReference type="NCBI Taxonomy" id="96644"/>
    <lineage>
        <taxon>Eukaryota</taxon>
        <taxon>Metazoa</taxon>
        <taxon>Ecdysozoa</taxon>
        <taxon>Nematoda</taxon>
        <taxon>Chromadorea</taxon>
        <taxon>Rhabditida</taxon>
        <taxon>Rhabditina</taxon>
        <taxon>Rhabditomorpha</taxon>
        <taxon>Rhabditoidea</taxon>
        <taxon>Rhabditidae</taxon>
        <taxon>Mesorhabditinae</taxon>
        <taxon>Mesorhabditis</taxon>
    </lineage>
</organism>
<feature type="region of interest" description="Disordered" evidence="1">
    <location>
        <begin position="203"/>
        <end position="306"/>
    </location>
</feature>
<protein>
    <submittedName>
        <fullName evidence="2">Uncharacterized protein</fullName>
    </submittedName>
</protein>